<dbReference type="Gene3D" id="1.10.287.70">
    <property type="match status" value="1"/>
</dbReference>
<accession>X6NJW6</accession>
<dbReference type="InterPro" id="IPR027359">
    <property type="entry name" value="Volt_channel_dom_sf"/>
</dbReference>
<evidence type="ECO:0000313" key="7">
    <source>
        <dbReference type="EMBL" id="ETO26605.1"/>
    </source>
</evidence>
<dbReference type="GO" id="GO:0001518">
    <property type="term" value="C:voltage-gated sodium channel complex"/>
    <property type="evidence" value="ECO:0007669"/>
    <property type="project" value="TreeGrafter"/>
</dbReference>
<keyword evidence="4 5" id="KW-0472">Membrane</keyword>
<comment type="subcellular location">
    <subcellularLocation>
        <location evidence="1">Membrane</location>
        <topology evidence="1">Multi-pass membrane protein</topology>
    </subcellularLocation>
</comment>
<dbReference type="Proteomes" id="UP000023152">
    <property type="component" value="Unassembled WGS sequence"/>
</dbReference>
<feature type="transmembrane region" description="Helical" evidence="5">
    <location>
        <begin position="28"/>
        <end position="59"/>
    </location>
</feature>
<feature type="transmembrane region" description="Helical" evidence="5">
    <location>
        <begin position="79"/>
        <end position="101"/>
    </location>
</feature>
<protein>
    <recommendedName>
        <fullName evidence="6">Ion transport domain-containing protein</fullName>
    </recommendedName>
</protein>
<evidence type="ECO:0000256" key="5">
    <source>
        <dbReference type="SAM" id="Phobius"/>
    </source>
</evidence>
<name>X6NJW6_RETFI</name>
<feature type="transmembrane region" description="Helical" evidence="5">
    <location>
        <begin position="171"/>
        <end position="195"/>
    </location>
</feature>
<evidence type="ECO:0000256" key="2">
    <source>
        <dbReference type="ARBA" id="ARBA00022692"/>
    </source>
</evidence>
<dbReference type="GO" id="GO:0005248">
    <property type="term" value="F:voltage-gated sodium channel activity"/>
    <property type="evidence" value="ECO:0007669"/>
    <property type="project" value="TreeGrafter"/>
</dbReference>
<dbReference type="InterPro" id="IPR043203">
    <property type="entry name" value="VGCC_Ca_Na"/>
</dbReference>
<dbReference type="AlphaFoldDB" id="X6NJW6"/>
<reference evidence="7 8" key="1">
    <citation type="journal article" date="2013" name="Curr. Biol.">
        <title>The Genome of the Foraminiferan Reticulomyxa filosa.</title>
        <authorList>
            <person name="Glockner G."/>
            <person name="Hulsmann N."/>
            <person name="Schleicher M."/>
            <person name="Noegel A.A."/>
            <person name="Eichinger L."/>
            <person name="Gallinger C."/>
            <person name="Pawlowski J."/>
            <person name="Sierra R."/>
            <person name="Euteneuer U."/>
            <person name="Pillet L."/>
            <person name="Moustafa A."/>
            <person name="Platzer M."/>
            <person name="Groth M."/>
            <person name="Szafranski K."/>
            <person name="Schliwa M."/>
        </authorList>
    </citation>
    <scope>NUCLEOTIDE SEQUENCE [LARGE SCALE GENOMIC DNA]</scope>
</reference>
<organism evidence="7 8">
    <name type="scientific">Reticulomyxa filosa</name>
    <dbReference type="NCBI Taxonomy" id="46433"/>
    <lineage>
        <taxon>Eukaryota</taxon>
        <taxon>Sar</taxon>
        <taxon>Rhizaria</taxon>
        <taxon>Retaria</taxon>
        <taxon>Foraminifera</taxon>
        <taxon>Monothalamids</taxon>
        <taxon>Reticulomyxidae</taxon>
        <taxon>Reticulomyxa</taxon>
    </lineage>
</organism>
<proteinExistence type="predicted"/>
<keyword evidence="3 5" id="KW-1133">Transmembrane helix</keyword>
<evidence type="ECO:0000256" key="3">
    <source>
        <dbReference type="ARBA" id="ARBA00022989"/>
    </source>
</evidence>
<feature type="transmembrane region" description="Helical" evidence="5">
    <location>
        <begin position="139"/>
        <end position="159"/>
    </location>
</feature>
<comment type="caution">
    <text evidence="7">The sequence shown here is derived from an EMBL/GenBank/DDBJ whole genome shotgun (WGS) entry which is preliminary data.</text>
</comment>
<keyword evidence="2 5" id="KW-0812">Transmembrane</keyword>
<sequence>MGIFTVECVLKIIAFGYRYYFSLNSYRLCVVVVLLGWASTIWNNGVILPFGVLMVFRFVLVIEEFRQIWEVLTWCAPKLFHLIIFAFLILFMFAIFGVSIVNQESHVHSYNFVEDLDGYLDLLQTPTLFFRDVLHAWMLLYLGLAGGGDGWTPALFGILNSFDHQFFRTTIIFYFVIYWVVMVIIIASLFAATLIDYHRDFTKAEEIEKMLFTLNDLKLQWKQEIDERRDEYFRKHTQNRLFSSGSLSMWRDYIDGTNLFETFLPATTLVNMLKSCPPPIGFKHLFESDNEMHQFEIATYSNRIISTSMYRFLMEFFQNLYIPVRKNFHSSAYASHTDHDDHEQSIHGAAAVTMEDRLGGGRRYVFVCLVIVFIICLFVYLFVVFFSHKSDKLSIATSINEYNSWDYVVNFGDVVHSLTWKLMGVDILVKLEENEEFITDWFTRCWQYK</sequence>
<evidence type="ECO:0000256" key="1">
    <source>
        <dbReference type="ARBA" id="ARBA00004141"/>
    </source>
</evidence>
<evidence type="ECO:0000256" key="4">
    <source>
        <dbReference type="ARBA" id="ARBA00023136"/>
    </source>
</evidence>
<evidence type="ECO:0000313" key="8">
    <source>
        <dbReference type="Proteomes" id="UP000023152"/>
    </source>
</evidence>
<evidence type="ECO:0000259" key="6">
    <source>
        <dbReference type="Pfam" id="PF00520"/>
    </source>
</evidence>
<dbReference type="PANTHER" id="PTHR10037">
    <property type="entry name" value="VOLTAGE-GATED CATION CHANNEL CALCIUM AND SODIUM"/>
    <property type="match status" value="1"/>
</dbReference>
<feature type="domain" description="Ion transport" evidence="6">
    <location>
        <begin position="2"/>
        <end position="204"/>
    </location>
</feature>
<feature type="transmembrane region" description="Helical" evidence="5">
    <location>
        <begin position="364"/>
        <end position="386"/>
    </location>
</feature>
<dbReference type="PANTHER" id="PTHR10037:SF62">
    <property type="entry name" value="SODIUM CHANNEL PROTEIN 60E"/>
    <property type="match status" value="1"/>
</dbReference>
<gene>
    <name evidence="7" type="ORF">RFI_10533</name>
</gene>
<dbReference type="Pfam" id="PF00520">
    <property type="entry name" value="Ion_trans"/>
    <property type="match status" value="1"/>
</dbReference>
<dbReference type="Gene3D" id="1.20.120.350">
    <property type="entry name" value="Voltage-gated potassium channels. Chain C"/>
    <property type="match status" value="1"/>
</dbReference>
<dbReference type="EMBL" id="ASPP01007748">
    <property type="protein sequence ID" value="ETO26605.1"/>
    <property type="molecule type" value="Genomic_DNA"/>
</dbReference>
<dbReference type="InterPro" id="IPR005821">
    <property type="entry name" value="Ion_trans_dom"/>
</dbReference>
<keyword evidence="8" id="KW-1185">Reference proteome</keyword>